<protein>
    <submittedName>
        <fullName evidence="1">Uncharacterized protein</fullName>
    </submittedName>
</protein>
<dbReference type="Proteomes" id="UP000075901">
    <property type="component" value="Unassembled WGS sequence"/>
</dbReference>
<sequence>MKVLVNLSASMMNFLICRYRCMENRTGDVIRVLMGYAVYNYFSQHFVTVFLRRLFCPVVVSGLELFSRILYPCGREYAIIRHNPRVVDLCPLSFGNNIVLVVATFARCRAVGVLADLYQTKRQTTRVDPTDCRSSNHEPIEER</sequence>
<evidence type="ECO:0000313" key="2">
    <source>
        <dbReference type="Proteomes" id="UP000075901"/>
    </source>
</evidence>
<name>A0A182T493_9DIPT</name>
<reference evidence="1" key="2">
    <citation type="submission" date="2020-05" db="UniProtKB">
        <authorList>
            <consortium name="EnsemblMetazoa"/>
        </authorList>
    </citation>
    <scope>IDENTIFICATION</scope>
    <source>
        <strain evidence="1">maculatus3</strain>
    </source>
</reference>
<dbReference type="AlphaFoldDB" id="A0A182T493"/>
<reference evidence="2" key="1">
    <citation type="submission" date="2013-09" db="EMBL/GenBank/DDBJ databases">
        <title>The Genome Sequence of Anopheles maculatus species B.</title>
        <authorList>
            <consortium name="The Broad Institute Genomics Platform"/>
            <person name="Neafsey D.E."/>
            <person name="Besansky N."/>
            <person name="Howell P."/>
            <person name="Walton C."/>
            <person name="Young S.K."/>
            <person name="Zeng Q."/>
            <person name="Gargeya S."/>
            <person name="Fitzgerald M."/>
            <person name="Haas B."/>
            <person name="Abouelleil A."/>
            <person name="Allen A.W."/>
            <person name="Alvarado L."/>
            <person name="Arachchi H.M."/>
            <person name="Berlin A.M."/>
            <person name="Chapman S.B."/>
            <person name="Gainer-Dewar J."/>
            <person name="Goldberg J."/>
            <person name="Griggs A."/>
            <person name="Gujja S."/>
            <person name="Hansen M."/>
            <person name="Howarth C."/>
            <person name="Imamovic A."/>
            <person name="Ireland A."/>
            <person name="Larimer J."/>
            <person name="McCowan C."/>
            <person name="Murphy C."/>
            <person name="Pearson M."/>
            <person name="Poon T.W."/>
            <person name="Priest M."/>
            <person name="Roberts A."/>
            <person name="Saif S."/>
            <person name="Shea T."/>
            <person name="Sisk P."/>
            <person name="Sykes S."/>
            <person name="Wortman J."/>
            <person name="Nusbaum C."/>
            <person name="Birren B."/>
        </authorList>
    </citation>
    <scope>NUCLEOTIDE SEQUENCE [LARGE SCALE GENOMIC DNA]</scope>
    <source>
        <strain evidence="2">maculatus3</strain>
    </source>
</reference>
<dbReference type="VEuPathDB" id="VectorBase:AMAM019327"/>
<proteinExistence type="predicted"/>
<keyword evidence="2" id="KW-1185">Reference proteome</keyword>
<accession>A0A182T493</accession>
<evidence type="ECO:0000313" key="1">
    <source>
        <dbReference type="EnsemblMetazoa" id="AMAM019327-PA"/>
    </source>
</evidence>
<dbReference type="EnsemblMetazoa" id="AMAM019327-RA">
    <property type="protein sequence ID" value="AMAM019327-PA"/>
    <property type="gene ID" value="AMAM019327"/>
</dbReference>
<organism evidence="1 2">
    <name type="scientific">Anopheles maculatus</name>
    <dbReference type="NCBI Taxonomy" id="74869"/>
    <lineage>
        <taxon>Eukaryota</taxon>
        <taxon>Metazoa</taxon>
        <taxon>Ecdysozoa</taxon>
        <taxon>Arthropoda</taxon>
        <taxon>Hexapoda</taxon>
        <taxon>Insecta</taxon>
        <taxon>Pterygota</taxon>
        <taxon>Neoptera</taxon>
        <taxon>Endopterygota</taxon>
        <taxon>Diptera</taxon>
        <taxon>Nematocera</taxon>
        <taxon>Culicoidea</taxon>
        <taxon>Culicidae</taxon>
        <taxon>Anophelinae</taxon>
        <taxon>Anopheles</taxon>
        <taxon>Anopheles maculatus group</taxon>
    </lineage>
</organism>